<dbReference type="PANTHER" id="PTHR43343:SF3">
    <property type="entry name" value="PROTEASE DO-LIKE 8, CHLOROPLASTIC"/>
    <property type="match status" value="1"/>
</dbReference>
<dbReference type="OrthoDB" id="9758917at2"/>
<dbReference type="Gene3D" id="2.40.10.10">
    <property type="entry name" value="Trypsin-like serine proteases"/>
    <property type="match status" value="2"/>
</dbReference>
<dbReference type="PRINTS" id="PR00834">
    <property type="entry name" value="PROTEASES2C"/>
</dbReference>
<dbReference type="InterPro" id="IPR043504">
    <property type="entry name" value="Peptidase_S1_PA_chymotrypsin"/>
</dbReference>
<dbReference type="AlphaFoldDB" id="A0A317ZHR9"/>
<comment type="similarity">
    <text evidence="1">Belongs to the peptidase S1C family.</text>
</comment>
<evidence type="ECO:0000313" key="5">
    <source>
        <dbReference type="EMBL" id="PXA03309.1"/>
    </source>
</evidence>
<gene>
    <name evidence="5" type="ORF">DDZ13_12870</name>
</gene>
<evidence type="ECO:0000256" key="2">
    <source>
        <dbReference type="ARBA" id="ARBA00022670"/>
    </source>
</evidence>
<keyword evidence="4" id="KW-0732">Signal</keyword>
<organism evidence="5 6">
    <name type="scientific">Coraliomargarita sinensis</name>
    <dbReference type="NCBI Taxonomy" id="2174842"/>
    <lineage>
        <taxon>Bacteria</taxon>
        <taxon>Pseudomonadati</taxon>
        <taxon>Verrucomicrobiota</taxon>
        <taxon>Opitutia</taxon>
        <taxon>Puniceicoccales</taxon>
        <taxon>Coraliomargaritaceae</taxon>
        <taxon>Coraliomargarita</taxon>
    </lineage>
</organism>
<dbReference type="SUPFAM" id="SSF50494">
    <property type="entry name" value="Trypsin-like serine proteases"/>
    <property type="match status" value="1"/>
</dbReference>
<keyword evidence="6" id="KW-1185">Reference proteome</keyword>
<evidence type="ECO:0000313" key="6">
    <source>
        <dbReference type="Proteomes" id="UP000247099"/>
    </source>
</evidence>
<feature type="signal peptide" evidence="4">
    <location>
        <begin position="1"/>
        <end position="19"/>
    </location>
</feature>
<dbReference type="GO" id="GO:0006508">
    <property type="term" value="P:proteolysis"/>
    <property type="evidence" value="ECO:0007669"/>
    <property type="project" value="UniProtKB-KW"/>
</dbReference>
<dbReference type="InterPro" id="IPR009003">
    <property type="entry name" value="Peptidase_S1_PA"/>
</dbReference>
<dbReference type="InterPro" id="IPR001940">
    <property type="entry name" value="Peptidase_S1C"/>
</dbReference>
<dbReference type="Pfam" id="PF13365">
    <property type="entry name" value="Trypsin_2"/>
    <property type="match status" value="1"/>
</dbReference>
<evidence type="ECO:0000256" key="4">
    <source>
        <dbReference type="SAM" id="SignalP"/>
    </source>
</evidence>
<dbReference type="GO" id="GO:0004252">
    <property type="term" value="F:serine-type endopeptidase activity"/>
    <property type="evidence" value="ECO:0007669"/>
    <property type="project" value="InterPro"/>
</dbReference>
<dbReference type="EMBL" id="QHJQ01000010">
    <property type="protein sequence ID" value="PXA03309.1"/>
    <property type="molecule type" value="Genomic_DNA"/>
</dbReference>
<dbReference type="PANTHER" id="PTHR43343">
    <property type="entry name" value="PEPTIDASE S12"/>
    <property type="match status" value="1"/>
</dbReference>
<reference evidence="5 6" key="1">
    <citation type="submission" date="2018-05" db="EMBL/GenBank/DDBJ databases">
        <title>Coraliomargarita sinensis sp. nov., isolated from a marine solar saltern.</title>
        <authorList>
            <person name="Zhou L.Y."/>
        </authorList>
    </citation>
    <scope>NUCLEOTIDE SEQUENCE [LARGE SCALE GENOMIC DNA]</scope>
    <source>
        <strain evidence="5 6">WN38</strain>
    </source>
</reference>
<dbReference type="InParanoid" id="A0A317ZHR9"/>
<feature type="chain" id="PRO_5016443818" description="Peptidase S1" evidence="4">
    <location>
        <begin position="20"/>
        <end position="317"/>
    </location>
</feature>
<name>A0A317ZHR9_9BACT</name>
<dbReference type="Proteomes" id="UP000247099">
    <property type="component" value="Unassembled WGS sequence"/>
</dbReference>
<accession>A0A317ZHR9</accession>
<comment type="caution">
    <text evidence="5">The sequence shown here is derived from an EMBL/GenBank/DDBJ whole genome shotgun (WGS) entry which is preliminary data.</text>
</comment>
<keyword evidence="3" id="KW-0378">Hydrolase</keyword>
<proteinExistence type="inferred from homology"/>
<evidence type="ECO:0000256" key="3">
    <source>
        <dbReference type="ARBA" id="ARBA00022801"/>
    </source>
</evidence>
<evidence type="ECO:0000256" key="1">
    <source>
        <dbReference type="ARBA" id="ARBA00010541"/>
    </source>
</evidence>
<protein>
    <recommendedName>
        <fullName evidence="7">Peptidase S1</fullName>
    </recommendedName>
</protein>
<evidence type="ECO:0008006" key="7">
    <source>
        <dbReference type="Google" id="ProtNLM"/>
    </source>
</evidence>
<dbReference type="RefSeq" id="WP_110131865.1">
    <property type="nucleotide sequence ID" value="NZ_QHJQ01000010.1"/>
</dbReference>
<sequence length="317" mass="33817">MRLCLFSGLLLGISSALQGFQAIELKNGASLRGEVVIERSGSYYVDLGFELVKVPKAFIASMHSVESATAAPGTSSEGNMLYQIAQPGDDRSIRDWIDQLGEAVALVQTPTGLGSGFVINKDGYVVTNNHVIAGEHRISITIFKEGERELNKISYDNVRIVATSAELDLALLKIDSEVEEPFKIVSLAAADQGLREGQPVFAIGSPLGLDRTVSEGIISVANRVIGGRLYLQTTTQINPGNSGGPLFNLRGEVVGVNNMKIAAVGAEGLGFSISSRTLKSFLDNLEAYAFDPRNPNAGFRYLTPPAISGTEGEQPED</sequence>
<dbReference type="InterPro" id="IPR051201">
    <property type="entry name" value="Chloro_Bact_Ser_Proteases"/>
</dbReference>
<keyword evidence="2" id="KW-0645">Protease</keyword>